<dbReference type="InterPro" id="IPR000743">
    <property type="entry name" value="Glyco_hydro_28"/>
</dbReference>
<keyword evidence="4" id="KW-0964">Secreted</keyword>
<dbReference type="GO" id="GO:0004650">
    <property type="term" value="F:polygalacturonase activity"/>
    <property type="evidence" value="ECO:0007669"/>
    <property type="project" value="InterPro"/>
</dbReference>
<evidence type="ECO:0000313" key="12">
    <source>
        <dbReference type="Proteomes" id="UP001157006"/>
    </source>
</evidence>
<comment type="similarity">
    <text evidence="2 9">Belongs to the glycosyl hydrolase 28 family.</text>
</comment>
<dbReference type="PANTHER" id="PTHR31375">
    <property type="match status" value="1"/>
</dbReference>
<dbReference type="InterPro" id="IPR011050">
    <property type="entry name" value="Pectin_lyase_fold/virulence"/>
</dbReference>
<keyword evidence="3" id="KW-0134">Cell wall</keyword>
<evidence type="ECO:0008006" key="13">
    <source>
        <dbReference type="Google" id="ProtNLM"/>
    </source>
</evidence>
<keyword evidence="5 9" id="KW-0378">Hydrolase</keyword>
<evidence type="ECO:0000256" key="4">
    <source>
        <dbReference type="ARBA" id="ARBA00022525"/>
    </source>
</evidence>
<evidence type="ECO:0000313" key="11">
    <source>
        <dbReference type="EMBL" id="CAI8602502.1"/>
    </source>
</evidence>
<name>A0AAV1A064_VICFA</name>
<evidence type="ECO:0000256" key="10">
    <source>
        <dbReference type="SAM" id="SignalP"/>
    </source>
</evidence>
<protein>
    <recommendedName>
        <fullName evidence="13">Polygalacturonase</fullName>
    </recommendedName>
</protein>
<proteinExistence type="inferred from homology"/>
<keyword evidence="6 9" id="KW-0326">Glycosidase</keyword>
<dbReference type="InterPro" id="IPR012334">
    <property type="entry name" value="Pectin_lyas_fold"/>
</dbReference>
<keyword evidence="10" id="KW-0732">Signal</keyword>
<reference evidence="11 12" key="1">
    <citation type="submission" date="2023-01" db="EMBL/GenBank/DDBJ databases">
        <authorList>
            <person name="Kreplak J."/>
        </authorList>
    </citation>
    <scope>NUCLEOTIDE SEQUENCE [LARGE SCALE GENOMIC DNA]</scope>
</reference>
<dbReference type="AlphaFoldDB" id="A0AAV1A064"/>
<dbReference type="Proteomes" id="UP001157006">
    <property type="component" value="Chromosome 3"/>
</dbReference>
<evidence type="ECO:0000256" key="6">
    <source>
        <dbReference type="ARBA" id="ARBA00023295"/>
    </source>
</evidence>
<keyword evidence="12" id="KW-1185">Reference proteome</keyword>
<feature type="active site" evidence="8">
    <location>
        <position position="248"/>
    </location>
</feature>
<evidence type="ECO:0000256" key="1">
    <source>
        <dbReference type="ARBA" id="ARBA00004191"/>
    </source>
</evidence>
<feature type="chain" id="PRO_5043751548" description="Polygalacturonase" evidence="10">
    <location>
        <begin position="20"/>
        <end position="395"/>
    </location>
</feature>
<dbReference type="GO" id="GO:0005975">
    <property type="term" value="P:carbohydrate metabolic process"/>
    <property type="evidence" value="ECO:0007669"/>
    <property type="project" value="InterPro"/>
</dbReference>
<dbReference type="SMART" id="SM00710">
    <property type="entry name" value="PbH1"/>
    <property type="match status" value="6"/>
</dbReference>
<gene>
    <name evidence="11" type="ORF">VFH_III043080</name>
</gene>
<organism evidence="11 12">
    <name type="scientific">Vicia faba</name>
    <name type="common">Broad bean</name>
    <name type="synonym">Faba vulgaris</name>
    <dbReference type="NCBI Taxonomy" id="3906"/>
    <lineage>
        <taxon>Eukaryota</taxon>
        <taxon>Viridiplantae</taxon>
        <taxon>Streptophyta</taxon>
        <taxon>Embryophyta</taxon>
        <taxon>Tracheophyta</taxon>
        <taxon>Spermatophyta</taxon>
        <taxon>Magnoliopsida</taxon>
        <taxon>eudicotyledons</taxon>
        <taxon>Gunneridae</taxon>
        <taxon>Pentapetalae</taxon>
        <taxon>rosids</taxon>
        <taxon>fabids</taxon>
        <taxon>Fabales</taxon>
        <taxon>Fabaceae</taxon>
        <taxon>Papilionoideae</taxon>
        <taxon>50 kb inversion clade</taxon>
        <taxon>NPAAA clade</taxon>
        <taxon>Hologalegina</taxon>
        <taxon>IRL clade</taxon>
        <taxon>Fabeae</taxon>
        <taxon>Vicia</taxon>
    </lineage>
</organism>
<dbReference type="Pfam" id="PF00295">
    <property type="entry name" value="Glyco_hydro_28"/>
    <property type="match status" value="1"/>
</dbReference>
<comment type="subcellular location">
    <subcellularLocation>
        <location evidence="1">Secreted</location>
        <location evidence="1">Cell wall</location>
    </subcellularLocation>
</comment>
<dbReference type="InterPro" id="IPR006626">
    <property type="entry name" value="PbH1"/>
</dbReference>
<evidence type="ECO:0000256" key="3">
    <source>
        <dbReference type="ARBA" id="ARBA00022512"/>
    </source>
</evidence>
<evidence type="ECO:0000256" key="7">
    <source>
        <dbReference type="ARBA" id="ARBA00023316"/>
    </source>
</evidence>
<dbReference type="Gene3D" id="2.160.20.10">
    <property type="entry name" value="Single-stranded right-handed beta-helix, Pectin lyase-like"/>
    <property type="match status" value="1"/>
</dbReference>
<dbReference type="PROSITE" id="PS00502">
    <property type="entry name" value="POLYGALACTURONASE"/>
    <property type="match status" value="1"/>
</dbReference>
<sequence>MKVFFSLLLVFCISSLSMSSTLVNDNQDGQKFNVVSYGAKGDGNTDDSNAFLKAWRDVCGTTKGNPTLIIPKDKKFMLQPMKFQGPCKSETINIEIMGTIIAPKNRESWKLDDNDSESWISFSHVNGLVISGEGIIDGQGSSWWNKVGEADRPTALRIIGCENIKLSGLKHINSPRNHLSITSCTDALIFNLHMTAPEDSPNTDGIDISSSTDIVIQQSIISTGDDCVAINSGSRFINISDVLCGPGHGISVGSLGKGGSYATVEDVYVRNITFTGTTNGARIKTWAGGSGYAKKIIYEDIKLFGVKNPVIIDQQYNPYLGESEAVKVSDVIFRNIEGTSNDEEAIELNCDRIGCTNIVLENIKITGLDGKKISASCKYVQGSCSSCTPNVPCLG</sequence>
<dbReference type="SUPFAM" id="SSF51126">
    <property type="entry name" value="Pectin lyase-like"/>
    <property type="match status" value="1"/>
</dbReference>
<evidence type="ECO:0000256" key="9">
    <source>
        <dbReference type="RuleBase" id="RU361169"/>
    </source>
</evidence>
<keyword evidence="7" id="KW-0961">Cell wall biogenesis/degradation</keyword>
<dbReference type="EMBL" id="OX451738">
    <property type="protein sequence ID" value="CAI8602502.1"/>
    <property type="molecule type" value="Genomic_DNA"/>
</dbReference>
<evidence type="ECO:0000256" key="8">
    <source>
        <dbReference type="PROSITE-ProRule" id="PRU10052"/>
    </source>
</evidence>
<accession>A0AAV1A064</accession>
<dbReference type="GO" id="GO:0071555">
    <property type="term" value="P:cell wall organization"/>
    <property type="evidence" value="ECO:0007669"/>
    <property type="project" value="UniProtKB-KW"/>
</dbReference>
<evidence type="ECO:0000256" key="5">
    <source>
        <dbReference type="ARBA" id="ARBA00022801"/>
    </source>
</evidence>
<evidence type="ECO:0000256" key="2">
    <source>
        <dbReference type="ARBA" id="ARBA00008834"/>
    </source>
</evidence>
<feature type="signal peptide" evidence="10">
    <location>
        <begin position="1"/>
        <end position="19"/>
    </location>
</feature>